<feature type="compositionally biased region" description="Low complexity" evidence="1">
    <location>
        <begin position="14"/>
        <end position="24"/>
    </location>
</feature>
<feature type="region of interest" description="Disordered" evidence="1">
    <location>
        <begin position="1"/>
        <end position="24"/>
    </location>
</feature>
<evidence type="ECO:0000256" key="1">
    <source>
        <dbReference type="SAM" id="MobiDB-lite"/>
    </source>
</evidence>
<accession>A0ABV0M759</accession>
<evidence type="ECO:0000313" key="2">
    <source>
        <dbReference type="EMBL" id="MEQ1407523.1"/>
    </source>
</evidence>
<keyword evidence="3" id="KW-1185">Reference proteome</keyword>
<gene>
    <name evidence="2" type="ORF">ABK249_21610</name>
</gene>
<evidence type="ECO:0000313" key="3">
    <source>
        <dbReference type="Proteomes" id="UP001496627"/>
    </source>
</evidence>
<dbReference type="RefSeq" id="WP_037157452.1">
    <property type="nucleotide sequence ID" value="NZ_JBEAAL010000019.1"/>
</dbReference>
<sequence>MIESVPEVCEDSSPDSSSAPHAPVSAAAAIAEMLAAGDMPGRDAGDRPARPISAAATIARPAPLNARPLGAFEDAVIFNLLDNLSPSSRIAGFVLSESEEPAPRSLITAYYEDA</sequence>
<dbReference type="Proteomes" id="UP001496627">
    <property type="component" value="Unassembled WGS sequence"/>
</dbReference>
<protein>
    <submittedName>
        <fullName evidence="2">Uncharacterized protein</fullName>
    </submittedName>
</protein>
<dbReference type="EMBL" id="JBEAAL010000019">
    <property type="protein sequence ID" value="MEQ1407523.1"/>
    <property type="molecule type" value="Genomic_DNA"/>
</dbReference>
<name>A0ABV0M759_9HYPH</name>
<comment type="caution">
    <text evidence="2">The sequence shown here is derived from an EMBL/GenBank/DDBJ whole genome shotgun (WGS) entry which is preliminary data.</text>
</comment>
<proteinExistence type="predicted"/>
<reference evidence="2 3" key="1">
    <citation type="submission" date="2024-05" db="EMBL/GenBank/DDBJ databases">
        <title>Neorhizobium sp. Rsf11, a plant growth promoting and heavy metal resistant PAH-degrader.</title>
        <authorList>
            <person name="Golubev S.N."/>
            <person name="Muratova A.Y."/>
            <person name="Markelova M.I."/>
        </authorList>
    </citation>
    <scope>NUCLEOTIDE SEQUENCE [LARGE SCALE GENOMIC DNA]</scope>
    <source>
        <strain evidence="2 3">Rsf11</strain>
    </source>
</reference>
<organism evidence="2 3">
    <name type="scientific">Neorhizobium phenanthreniclasticum</name>
    <dbReference type="NCBI Taxonomy" id="3157917"/>
    <lineage>
        <taxon>Bacteria</taxon>
        <taxon>Pseudomonadati</taxon>
        <taxon>Pseudomonadota</taxon>
        <taxon>Alphaproteobacteria</taxon>
        <taxon>Hyphomicrobiales</taxon>
        <taxon>Rhizobiaceae</taxon>
        <taxon>Rhizobium/Agrobacterium group</taxon>
        <taxon>Neorhizobium</taxon>
    </lineage>
</organism>